<proteinExistence type="inferred from homology"/>
<organism evidence="4 5">
    <name type="scientific">Blautia parvula</name>
    <dbReference type="NCBI Taxonomy" id="2877527"/>
    <lineage>
        <taxon>Bacteria</taxon>
        <taxon>Bacillati</taxon>
        <taxon>Bacillota</taxon>
        <taxon>Clostridia</taxon>
        <taxon>Lachnospirales</taxon>
        <taxon>Lachnospiraceae</taxon>
        <taxon>Blautia</taxon>
    </lineage>
</organism>
<gene>
    <name evidence="4" type="ORF">K340107D12_51010</name>
</gene>
<protein>
    <recommendedName>
        <fullName evidence="2 3">Single-stranded DNA-binding protein</fullName>
        <shortName evidence="2">SSB</shortName>
    </recommendedName>
</protein>
<comment type="caution">
    <text evidence="2">Lacks conserved residue(s) required for the propagation of feature annotation.</text>
</comment>
<comment type="caution">
    <text evidence="4">The sequence shown here is derived from an EMBL/GenBank/DDBJ whole genome shotgun (WGS) entry which is preliminary data.</text>
</comment>
<dbReference type="EMBL" id="BAABZQ010000001">
    <property type="protein sequence ID" value="GAA6502285.1"/>
    <property type="molecule type" value="Genomic_DNA"/>
</dbReference>
<comment type="subunit">
    <text evidence="2">Homotetramer.</text>
</comment>
<evidence type="ECO:0000256" key="2">
    <source>
        <dbReference type="HAMAP-Rule" id="MF_00984"/>
    </source>
</evidence>
<dbReference type="PANTHER" id="PTHR10302">
    <property type="entry name" value="SINGLE-STRANDED DNA-BINDING PROTEIN"/>
    <property type="match status" value="1"/>
</dbReference>
<dbReference type="NCBIfam" id="TIGR00621">
    <property type="entry name" value="ssb"/>
    <property type="match status" value="1"/>
</dbReference>
<evidence type="ECO:0000256" key="1">
    <source>
        <dbReference type="ARBA" id="ARBA00023125"/>
    </source>
</evidence>
<dbReference type="PROSITE" id="PS50935">
    <property type="entry name" value="SSB"/>
    <property type="match status" value="1"/>
</dbReference>
<dbReference type="Gene3D" id="2.40.50.140">
    <property type="entry name" value="Nucleic acid-binding proteins"/>
    <property type="match status" value="1"/>
</dbReference>
<reference evidence="4 5" key="1">
    <citation type="submission" date="2024-04" db="EMBL/GenBank/DDBJ databases">
        <title>Defined microbial consortia suppress multidrug-resistant proinflammatory Enterobacteriaceae via ecological control.</title>
        <authorList>
            <person name="Furuichi M."/>
            <person name="Kawaguchi T."/>
            <person name="Pust M."/>
            <person name="Yasuma K."/>
            <person name="Plichta D."/>
            <person name="Hasegawa N."/>
            <person name="Ohya T."/>
            <person name="Bhattarai S."/>
            <person name="Sasajima S."/>
            <person name="Aoto Y."/>
            <person name="Tuganbaev T."/>
            <person name="Yaginuma M."/>
            <person name="Ueda M."/>
            <person name="Okahashi N."/>
            <person name="Amafuji K."/>
            <person name="Kiridooshi Y."/>
            <person name="Sugita K."/>
            <person name="Strazar M."/>
            <person name="Skelly A."/>
            <person name="Suda W."/>
            <person name="Hattori M."/>
            <person name="Nakamoto N."/>
            <person name="Caballero S."/>
            <person name="Norman J."/>
            <person name="Olle B."/>
            <person name="Tanoue T."/>
            <person name="Arita M."/>
            <person name="Bucci V."/>
            <person name="Atarashi K."/>
            <person name="Xavier R."/>
            <person name="Honda K."/>
        </authorList>
    </citation>
    <scope>NUCLEOTIDE SEQUENCE [LARGE SCALE GENOMIC DNA]</scope>
    <source>
        <strain evidence="5">k34-0107-D12</strain>
    </source>
</reference>
<dbReference type="HAMAP" id="MF_00984">
    <property type="entry name" value="SSB"/>
    <property type="match status" value="1"/>
</dbReference>
<evidence type="ECO:0000313" key="5">
    <source>
        <dbReference type="Proteomes" id="UP001600941"/>
    </source>
</evidence>
<dbReference type="InterPro" id="IPR012340">
    <property type="entry name" value="NA-bd_OB-fold"/>
</dbReference>
<dbReference type="CDD" id="cd04496">
    <property type="entry name" value="SSB_OBF"/>
    <property type="match status" value="1"/>
</dbReference>
<dbReference type="PANTHER" id="PTHR10302:SF27">
    <property type="entry name" value="SINGLE-STRANDED DNA-BINDING PROTEIN"/>
    <property type="match status" value="1"/>
</dbReference>
<evidence type="ECO:0000256" key="3">
    <source>
        <dbReference type="RuleBase" id="RU000524"/>
    </source>
</evidence>
<sequence length="138" mass="15437">MNKVILMGRLTKNPETKYAGKDNDMAVARYTLAVNRRYKRDGEQEADFISCVTFGKSAEFAQKYLHKGTRIVIGGRISTGNYKDKDGKTIYTTDVIVEEHEFAQNKDNGAGADLSETQKTDKDGFMEAVLYGFPFSST</sequence>
<dbReference type="Proteomes" id="UP001600941">
    <property type="component" value="Unassembled WGS sequence"/>
</dbReference>
<accession>A0ABQ0C0G5</accession>
<keyword evidence="1 2" id="KW-0238">DNA-binding</keyword>
<dbReference type="InterPro" id="IPR011344">
    <property type="entry name" value="ssDNA-bd"/>
</dbReference>
<name>A0ABQ0C0G5_9FIRM</name>
<keyword evidence="5" id="KW-1185">Reference proteome</keyword>
<evidence type="ECO:0000313" key="4">
    <source>
        <dbReference type="EMBL" id="GAA6502285.1"/>
    </source>
</evidence>
<dbReference type="InterPro" id="IPR000424">
    <property type="entry name" value="Primosome_PriB/ssb"/>
</dbReference>
<dbReference type="SUPFAM" id="SSF50249">
    <property type="entry name" value="Nucleic acid-binding proteins"/>
    <property type="match status" value="1"/>
</dbReference>
<dbReference type="Pfam" id="PF00436">
    <property type="entry name" value="SSB"/>
    <property type="match status" value="1"/>
</dbReference>
<dbReference type="RefSeq" id="WP_390425304.1">
    <property type="nucleotide sequence ID" value="NZ_BAABZQ010000001.1"/>
</dbReference>